<evidence type="ECO:0000313" key="1">
    <source>
        <dbReference type="EMBL" id="PIO71426.1"/>
    </source>
</evidence>
<evidence type="ECO:0000313" key="2">
    <source>
        <dbReference type="Proteomes" id="UP000230423"/>
    </source>
</evidence>
<dbReference type="EMBL" id="KZ345951">
    <property type="protein sequence ID" value="PIO71426.1"/>
    <property type="molecule type" value="Genomic_DNA"/>
</dbReference>
<reference evidence="1 2" key="1">
    <citation type="submission" date="2015-09" db="EMBL/GenBank/DDBJ databases">
        <title>Draft genome of the parasitic nematode Teladorsagia circumcincta isolate WARC Sus (inbred).</title>
        <authorList>
            <person name="Mitreva M."/>
        </authorList>
    </citation>
    <scope>NUCLEOTIDE SEQUENCE [LARGE SCALE GENOMIC DNA]</scope>
    <source>
        <strain evidence="1 2">S</strain>
    </source>
</reference>
<accession>A0A2G9UMQ6</accession>
<organism evidence="1 2">
    <name type="scientific">Teladorsagia circumcincta</name>
    <name type="common">Brown stomach worm</name>
    <name type="synonym">Ostertagia circumcincta</name>
    <dbReference type="NCBI Taxonomy" id="45464"/>
    <lineage>
        <taxon>Eukaryota</taxon>
        <taxon>Metazoa</taxon>
        <taxon>Ecdysozoa</taxon>
        <taxon>Nematoda</taxon>
        <taxon>Chromadorea</taxon>
        <taxon>Rhabditida</taxon>
        <taxon>Rhabditina</taxon>
        <taxon>Rhabditomorpha</taxon>
        <taxon>Strongyloidea</taxon>
        <taxon>Trichostrongylidae</taxon>
        <taxon>Teladorsagia</taxon>
    </lineage>
</organism>
<evidence type="ECO:0008006" key="3">
    <source>
        <dbReference type="Google" id="ProtNLM"/>
    </source>
</evidence>
<protein>
    <recommendedName>
        <fullName evidence="3">NR LBD domain-containing protein</fullName>
    </recommendedName>
</protein>
<gene>
    <name evidence="1" type="ORF">TELCIR_06678</name>
</gene>
<keyword evidence="2" id="KW-1185">Reference proteome</keyword>
<dbReference type="AlphaFoldDB" id="A0A2G9UMQ6"/>
<name>A0A2G9UMQ6_TELCI</name>
<dbReference type="OrthoDB" id="5799552at2759"/>
<sequence>MIKRPQWQHVNQISRATNGLRWPNGGVVDKWLQRRIIGIDIGDPAFKVGSLSPKLENDVGNYAPCSCTTFNNAFATSSYSAENSFLPITPPSPLPDMGLIARQCYEYEDQKKRRRAMLCRSLEEILINDCDLGLRQIATPEDYTDLFQVQMVLMFEWAEKLPEFCLLLDPVDKVSPN</sequence>
<proteinExistence type="predicted"/>
<dbReference type="Proteomes" id="UP000230423">
    <property type="component" value="Unassembled WGS sequence"/>
</dbReference>